<dbReference type="CDD" id="cd21084">
    <property type="entry name" value="DHD_Sno"/>
    <property type="match status" value="1"/>
</dbReference>
<dbReference type="InterPro" id="IPR008271">
    <property type="entry name" value="Ser/Thr_kinase_AS"/>
</dbReference>
<reference evidence="28" key="1">
    <citation type="submission" date="2023-06" db="EMBL/GenBank/DDBJ databases">
        <title>Male Hemibagrus guttatus genome.</title>
        <authorList>
            <person name="Bian C."/>
        </authorList>
    </citation>
    <scope>NUCLEOTIDE SEQUENCE</scope>
    <source>
        <strain evidence="28">Male_cb2023</strain>
        <tissue evidence="28">Muscle</tissue>
    </source>
</reference>
<dbReference type="SUPFAM" id="SSF56672">
    <property type="entry name" value="DNA/RNA polymerases"/>
    <property type="match status" value="1"/>
</dbReference>
<dbReference type="InterPro" id="IPR000477">
    <property type="entry name" value="RT_dom"/>
</dbReference>
<keyword evidence="10" id="KW-0479">Metal-binding</keyword>
<dbReference type="InterPro" id="IPR046349">
    <property type="entry name" value="C1-like_sf"/>
</dbReference>
<dbReference type="EMBL" id="JAUCMX010000005">
    <property type="protein sequence ID" value="KAK3546537.1"/>
    <property type="molecule type" value="Genomic_DNA"/>
</dbReference>
<dbReference type="FunFam" id="1.10.510.10:FF:000048">
    <property type="entry name" value="Protein kinase C"/>
    <property type="match status" value="1"/>
</dbReference>
<dbReference type="Pfam" id="PF00130">
    <property type="entry name" value="C1_1"/>
    <property type="match status" value="1"/>
</dbReference>
<dbReference type="CDD" id="cd06404">
    <property type="entry name" value="PB1_aPKC"/>
    <property type="match status" value="1"/>
</dbReference>
<comment type="catalytic activity">
    <reaction evidence="17">
        <text>L-threonyl-[protein] + ATP = O-phospho-L-threonyl-[protein] + ADP + H(+)</text>
        <dbReference type="Rhea" id="RHEA:46608"/>
        <dbReference type="Rhea" id="RHEA-COMP:11060"/>
        <dbReference type="Rhea" id="RHEA-COMP:11605"/>
        <dbReference type="ChEBI" id="CHEBI:15378"/>
        <dbReference type="ChEBI" id="CHEBI:30013"/>
        <dbReference type="ChEBI" id="CHEBI:30616"/>
        <dbReference type="ChEBI" id="CHEBI:61977"/>
        <dbReference type="ChEBI" id="CHEBI:456216"/>
        <dbReference type="EC" id="2.7.11.13"/>
    </reaction>
</comment>
<evidence type="ECO:0000256" key="5">
    <source>
        <dbReference type="ARBA" id="ARBA00012429"/>
    </source>
</evidence>
<keyword evidence="22" id="KW-1133">Transmembrane helix</keyword>
<dbReference type="Gene3D" id="1.10.510.10">
    <property type="entry name" value="Transferase(Phosphotransferase) domain 1"/>
    <property type="match status" value="1"/>
</dbReference>
<dbReference type="PROSITE" id="PS00479">
    <property type="entry name" value="ZF_DAG_PE_1"/>
    <property type="match status" value="1"/>
</dbReference>
<dbReference type="InterPro" id="IPR034877">
    <property type="entry name" value="PB1_aPKC"/>
</dbReference>
<dbReference type="PANTHER" id="PTHR24351">
    <property type="entry name" value="RIBOSOMAL PROTEIN S6 KINASE"/>
    <property type="match status" value="1"/>
</dbReference>
<evidence type="ECO:0000256" key="13">
    <source>
        <dbReference type="ARBA" id="ARBA00022777"/>
    </source>
</evidence>
<evidence type="ECO:0000259" key="24">
    <source>
        <dbReference type="PROSITE" id="PS50081"/>
    </source>
</evidence>
<dbReference type="CDD" id="cd20794">
    <property type="entry name" value="C1_aPKC"/>
    <property type="match status" value="1"/>
</dbReference>
<dbReference type="InterPro" id="IPR011009">
    <property type="entry name" value="Kinase-like_dom_sf"/>
</dbReference>
<comment type="similarity">
    <text evidence="2">Belongs to the SKI family.</text>
</comment>
<dbReference type="SUPFAM" id="SSF46955">
    <property type="entry name" value="Putative DNA-binding domain"/>
    <property type="match status" value="1"/>
</dbReference>
<feature type="domain" description="PB1" evidence="27">
    <location>
        <begin position="18"/>
        <end position="101"/>
    </location>
</feature>
<dbReference type="Gene3D" id="3.30.60.20">
    <property type="match status" value="1"/>
</dbReference>
<evidence type="ECO:0000256" key="20">
    <source>
        <dbReference type="SAM" id="Coils"/>
    </source>
</evidence>
<dbReference type="InterPro" id="IPR000270">
    <property type="entry name" value="PB1_dom"/>
</dbReference>
<evidence type="ECO:0000256" key="14">
    <source>
        <dbReference type="ARBA" id="ARBA00022833"/>
    </source>
</evidence>
<keyword evidence="29" id="KW-1185">Reference proteome</keyword>
<dbReference type="InterPro" id="IPR034661">
    <property type="entry name" value="aPKC_iota"/>
</dbReference>
<feature type="region of interest" description="Disordered" evidence="21">
    <location>
        <begin position="1250"/>
        <end position="1272"/>
    </location>
</feature>
<dbReference type="FunFam" id="3.30.60.20:FF:000012">
    <property type="entry name" value="Protein kinase C"/>
    <property type="match status" value="1"/>
</dbReference>
<dbReference type="PROSITE" id="PS00108">
    <property type="entry name" value="PROTEIN_KINASE_ST"/>
    <property type="match status" value="1"/>
</dbReference>
<dbReference type="Gene3D" id="3.30.200.20">
    <property type="entry name" value="Phosphorylase Kinase, domain 1"/>
    <property type="match status" value="1"/>
</dbReference>
<dbReference type="PROSITE" id="PS50878">
    <property type="entry name" value="RT_POL"/>
    <property type="match status" value="1"/>
</dbReference>
<evidence type="ECO:0000256" key="18">
    <source>
        <dbReference type="ARBA" id="ARBA00047470"/>
    </source>
</evidence>
<accession>A0AAE0R8W7</accession>
<keyword evidence="13" id="KW-0418">Kinase</keyword>
<dbReference type="Pfam" id="PF00069">
    <property type="entry name" value="Pkinase"/>
    <property type="match status" value="1"/>
</dbReference>
<dbReference type="Proteomes" id="UP001274896">
    <property type="component" value="Unassembled WGS sequence"/>
</dbReference>
<dbReference type="PROSITE" id="PS50081">
    <property type="entry name" value="ZF_DAG_PE_2"/>
    <property type="match status" value="1"/>
</dbReference>
<gene>
    <name evidence="28" type="ORF">QTP70_026520</name>
</gene>
<dbReference type="SMART" id="SM01046">
    <property type="entry name" value="c-SKI_SMAD_bind"/>
    <property type="match status" value="1"/>
</dbReference>
<evidence type="ECO:0000256" key="2">
    <source>
        <dbReference type="ARBA" id="ARBA00009513"/>
    </source>
</evidence>
<evidence type="ECO:0000256" key="6">
    <source>
        <dbReference type="ARBA" id="ARBA00019159"/>
    </source>
</evidence>
<dbReference type="Pfam" id="PF08782">
    <property type="entry name" value="c-SKI_SMAD_bind"/>
    <property type="match status" value="1"/>
</dbReference>
<keyword evidence="15 19" id="KW-0067">ATP-binding</keyword>
<dbReference type="Gene3D" id="3.10.20.90">
    <property type="entry name" value="Phosphatidylinositol 3-kinase Catalytic Subunit, Chain A, domain 1"/>
    <property type="match status" value="1"/>
</dbReference>
<keyword evidence="14" id="KW-0862">Zinc</keyword>
<keyword evidence="22" id="KW-0472">Membrane</keyword>
<comment type="catalytic activity">
    <reaction evidence="18">
        <text>L-seryl-[protein] + ATP = O-phospho-L-seryl-[protein] + ADP + H(+)</text>
        <dbReference type="Rhea" id="RHEA:17989"/>
        <dbReference type="Rhea" id="RHEA-COMP:9863"/>
        <dbReference type="Rhea" id="RHEA-COMP:11604"/>
        <dbReference type="ChEBI" id="CHEBI:15378"/>
        <dbReference type="ChEBI" id="CHEBI:29999"/>
        <dbReference type="ChEBI" id="CHEBI:30616"/>
        <dbReference type="ChEBI" id="CHEBI:83421"/>
        <dbReference type="ChEBI" id="CHEBI:456216"/>
        <dbReference type="EC" id="2.7.11.13"/>
    </reaction>
</comment>
<dbReference type="SMART" id="SM00220">
    <property type="entry name" value="S_TKc"/>
    <property type="match status" value="1"/>
</dbReference>
<dbReference type="GO" id="GO:0004523">
    <property type="term" value="F:RNA-DNA hybrid ribonuclease activity"/>
    <property type="evidence" value="ECO:0007669"/>
    <property type="project" value="UniProtKB-EC"/>
</dbReference>
<dbReference type="PROSITE" id="PS51285">
    <property type="entry name" value="AGC_KINASE_CTER"/>
    <property type="match status" value="1"/>
</dbReference>
<feature type="domain" description="Protein kinase" evidence="23">
    <location>
        <begin position="245"/>
        <end position="513"/>
    </location>
</feature>
<dbReference type="FunFam" id="3.10.390.10:FF:000002">
    <property type="entry name" value="Putative ski oncogene"/>
    <property type="match status" value="1"/>
</dbReference>
<evidence type="ECO:0000259" key="26">
    <source>
        <dbReference type="PROSITE" id="PS51285"/>
    </source>
</evidence>
<dbReference type="FunFam" id="3.10.260.20:FF:000002">
    <property type="entry name" value="SKI-like oncogene a"/>
    <property type="match status" value="1"/>
</dbReference>
<evidence type="ECO:0000256" key="22">
    <source>
        <dbReference type="SAM" id="Phobius"/>
    </source>
</evidence>
<dbReference type="Pfam" id="PF00564">
    <property type="entry name" value="PB1"/>
    <property type="match status" value="1"/>
</dbReference>
<dbReference type="InterPro" id="IPR000961">
    <property type="entry name" value="AGC-kinase_C"/>
</dbReference>
<feature type="domain" description="Phorbol-ester/DAG-type" evidence="24">
    <location>
        <begin position="133"/>
        <end position="183"/>
    </location>
</feature>
<comment type="similarity">
    <text evidence="1">Belongs to the protein kinase superfamily. AGC Ser/Thr protein kinase family. PKC subfamily.</text>
</comment>
<protein>
    <recommendedName>
        <fullName evidence="6">Protein kinase C iota type</fullName>
        <ecNumber evidence="5">2.7.11.13</ecNumber>
        <ecNumber evidence="4">3.1.26.4</ecNumber>
    </recommendedName>
    <alternativeName>
        <fullName evidence="16">nPKC-iota</fullName>
    </alternativeName>
</protein>
<comment type="caution">
    <text evidence="28">The sequence shown here is derived from an EMBL/GenBank/DDBJ whole genome shotgun (WGS) entry which is preliminary data.</text>
</comment>
<keyword evidence="7" id="KW-0723">Serine/threonine-protein kinase</keyword>
<evidence type="ECO:0000259" key="25">
    <source>
        <dbReference type="PROSITE" id="PS50878"/>
    </source>
</evidence>
<feature type="coiled-coil region" evidence="20">
    <location>
        <begin position="1816"/>
        <end position="1894"/>
    </location>
</feature>
<dbReference type="PROSITE" id="PS51745">
    <property type="entry name" value="PB1"/>
    <property type="match status" value="1"/>
</dbReference>
<keyword evidence="20" id="KW-0175">Coiled coil</keyword>
<evidence type="ECO:0000259" key="27">
    <source>
        <dbReference type="PROSITE" id="PS51745"/>
    </source>
</evidence>
<evidence type="ECO:0000256" key="11">
    <source>
        <dbReference type="ARBA" id="ARBA00022741"/>
    </source>
</evidence>
<feature type="transmembrane region" description="Helical" evidence="22">
    <location>
        <begin position="2071"/>
        <end position="2089"/>
    </location>
</feature>
<dbReference type="FunFam" id="3.10.20.90:FF:000071">
    <property type="entry name" value="Protein kinase C"/>
    <property type="match status" value="1"/>
</dbReference>
<keyword evidence="22" id="KW-0812">Transmembrane</keyword>
<dbReference type="GO" id="GO:0005634">
    <property type="term" value="C:nucleus"/>
    <property type="evidence" value="ECO:0007669"/>
    <property type="project" value="UniProtKB-ARBA"/>
</dbReference>
<dbReference type="SMART" id="SM00109">
    <property type="entry name" value="C1"/>
    <property type="match status" value="1"/>
</dbReference>
<evidence type="ECO:0000256" key="3">
    <source>
        <dbReference type="ARBA" id="ARBA00010879"/>
    </source>
</evidence>
<evidence type="ECO:0000256" key="19">
    <source>
        <dbReference type="PROSITE-ProRule" id="PRU10141"/>
    </source>
</evidence>
<dbReference type="PROSITE" id="PS00107">
    <property type="entry name" value="PROTEIN_KINASE_ATP"/>
    <property type="match status" value="1"/>
</dbReference>
<dbReference type="InterPro" id="IPR043502">
    <property type="entry name" value="DNA/RNA_pol_sf"/>
</dbReference>
<dbReference type="SUPFAM" id="SSF54277">
    <property type="entry name" value="CAD &amp; PB1 domains"/>
    <property type="match status" value="1"/>
</dbReference>
<keyword evidence="11 19" id="KW-0547">Nucleotide-binding</keyword>
<dbReference type="InterPro" id="IPR043128">
    <property type="entry name" value="Rev_trsase/Diguanyl_cyclase"/>
</dbReference>
<evidence type="ECO:0000256" key="10">
    <source>
        <dbReference type="ARBA" id="ARBA00022723"/>
    </source>
</evidence>
<dbReference type="SUPFAM" id="SSF56112">
    <property type="entry name" value="Protein kinase-like (PK-like)"/>
    <property type="match status" value="1"/>
</dbReference>
<evidence type="ECO:0000256" key="1">
    <source>
        <dbReference type="ARBA" id="ARBA00005490"/>
    </source>
</evidence>
<organism evidence="28 29">
    <name type="scientific">Hemibagrus guttatus</name>
    <dbReference type="NCBI Taxonomy" id="175788"/>
    <lineage>
        <taxon>Eukaryota</taxon>
        <taxon>Metazoa</taxon>
        <taxon>Chordata</taxon>
        <taxon>Craniata</taxon>
        <taxon>Vertebrata</taxon>
        <taxon>Euteleostomi</taxon>
        <taxon>Actinopterygii</taxon>
        <taxon>Neopterygii</taxon>
        <taxon>Teleostei</taxon>
        <taxon>Ostariophysi</taxon>
        <taxon>Siluriformes</taxon>
        <taxon>Bagridae</taxon>
        <taxon>Hemibagrus</taxon>
    </lineage>
</organism>
<feature type="transmembrane region" description="Helical" evidence="22">
    <location>
        <begin position="2133"/>
        <end position="2157"/>
    </location>
</feature>
<dbReference type="GO" id="GO:0046332">
    <property type="term" value="F:SMAD binding"/>
    <property type="evidence" value="ECO:0007669"/>
    <property type="project" value="InterPro"/>
</dbReference>
<dbReference type="Gene3D" id="3.10.260.20">
    <property type="entry name" value="Ski"/>
    <property type="match status" value="1"/>
</dbReference>
<keyword evidence="8" id="KW-0597">Phosphoprotein</keyword>
<feature type="binding site" evidence="19">
    <location>
        <position position="278"/>
    </location>
    <ligand>
        <name>ATP</name>
        <dbReference type="ChEBI" id="CHEBI:30616"/>
    </ligand>
</feature>
<dbReference type="FunFam" id="3.30.200.20:FF:000070">
    <property type="entry name" value="Protein kinase C"/>
    <property type="match status" value="1"/>
</dbReference>
<dbReference type="Pfam" id="PF02437">
    <property type="entry name" value="Ski_Sno_DHD"/>
    <property type="match status" value="1"/>
</dbReference>
<evidence type="ECO:0000256" key="9">
    <source>
        <dbReference type="ARBA" id="ARBA00022679"/>
    </source>
</evidence>
<dbReference type="CDD" id="cd01650">
    <property type="entry name" value="RT_nLTR_like"/>
    <property type="match status" value="1"/>
</dbReference>
<evidence type="ECO:0000256" key="8">
    <source>
        <dbReference type="ARBA" id="ARBA00022553"/>
    </source>
</evidence>
<sequence>MPTVRDSSASHPGDNPHQVRVKAYYRGDIMITHFEPSISYEGLYSEVRDMCSLDNDQLITMKWIDEEGDPCTVSSQLELEEALRLYELNKDSELIIHVFPCVPEKPGMPCPGEDKSIYRRGARRWRKLYYANGHAFQAKRFNRRAHCAICTDRIWGLGRQGYKCISCKLLVHKKCHKLVTLECGRQLQEPVLERVDQLPHPADHPEPVLPHKNSSESINHMGEEHEAVSSRDPGKAPSSLGLPDFDLLRVIGRGSYAKVLLVRLKKTERIYAMKVVKKELVNDDEDIDWVQTEKHVFEQASNHPFLVGLHSCFQTESRLFFVIEYVNGGDLMFHMQRQRKLPEEHARFYSAEISLALNYLHERGIIYRDLKLDNVLLDSEGHIKLTDYGMCKEGLRPGDTTSTFCGTPNYIAPEILRGEDYGFSVDWWALGVLMFEMMAGRSPFDIVGSSDNPDQNTEDYLFQVILEKQIRIPRSLSVKAASVLKGFLNKDPKERLGCHPQTGFGDITAHPFFRNVDWELMEQKQVVPPFKPNISGEFGLDNFDAQFTNEPIQLTPDDDDVVKKIDQSEFEGFEYINPLLMSAEECVTPHTFLHPFQPACTRFFTSFPHSPLLWTVDPKYLNSCLEKKTKWWKLKKEECCEEFRQKLRQALGGQVVLPDDWETTAEVIRETGRKVLGVSSGRRKEDKETWWWNEEVQDSVQRKRLAKKKWDMDRTEENRQEYKELQRRVKREVSKAKQKAYDELYTRLDTREGEKDLYRLARQRDGDGKDVQQVRVIKDRDGRVLTSEESVQRRWKEYFEELMNEENEREKRVEGVNSVEQEVDKIRKDEVRKALKRMKSGKAVGPDDIPVEVWKCLGEAAVEFLTSLFNRVLESERMPEEWRRSVLVPIFKNKGDVQSCSNYRGIKLMSHTMKLWERVVEARLRKVVEICEQQYGFMPRKSTTDAIFALRILMEKYRDGQRELHCVFVDLEKAYDRVPREELWYCMRKSGVAEKYVRVVQDMYERSRTVVRCAVGQTEEFNVEVGLHQGSALSPFLFAIVMDQLSEEVRQESPWTMMFADDIVICSESREQVEENLERWRFALERRGMKVSGSKTEYMCVNEREGSGTVRLQGEEVKKVQEFKYLGSTVQSNGECGKEVKKRVQAGWNGWRKVWGVLCERKISARIKGKVYRTVVRAAMLYGLETVSLRKRQESELEVAELKMLRFSLGVTRLDRIRNEYIRGTAHVGRLGDKVREARLRWFGHVQRRDRSAPPSSCQHLDCETSQQEDHGGVRQVCGQTGESVRDGMASVTAPVRDVSALQCGVKRVCRDRPEDAPIKKRVMAEMKLTRRVKREDSDCDKALDLSPGLKHTLAQFTLSSRSSLGGPAAFSARADAGSPRALAQPLPSPSILGAGPLLVPSDRSTELTQATLEGESISSFVVGGEKRLCLPQVLNSVLRDFTLQQINAVCDELYVYCARCNADQLHVLKVLGILPFNAPSCGLITLTDAQRLCNALLRPGSAHDHARLGAKDSSVNGQFGFQVEHQCLGKCRGVFVPQFYVRPDAPCVQCVECQLLFSPQNFVMHSHRTPDKRTCHWGFDSARWPLYLHLSRRYEGTADETKLGTVLDQMKEKFHLTSDTPVDQVVDEDTCVRKSSPSIDQVCDIKRKGSLAFHHLCPDIKQEVGSPSIVHPSYYLYPYDKMVAPNVSLEKHSESDGADTLGTLLKQCYSKRTHDVHVAAPSIVEEAKYCCGDERRPPPSAVAMETDGKEEDDKKQLVFEMVHMYNKQQEKLNATLHTQRELETELQTVCDGDAERWRRLSVEHSELQSELEAVHTEHAQKLGRVQQEQRELEQRLEKLRHTYTHCSCQSQEEQYTAQLCDLRVRLERAEAERQELQDELRRERDARQKLELLIASHIQIFSNAGSINKLLKPVRLAHVHTLLNWVVLLVQKGHVGRSFWGVFCVSLALGDALLHLSITCMFLVEDVQVFTLHLTKYHVCVLVQAVCSVQGLLHWPVFILSALDVLWSSCRSCPRHTQTPVHAAAALLLWTLVTWYVFTVPDSHPLTRDRDDLVTLQLCEVMGGAQSRQVAWASLLMLAGVACYISLVRRLKTEQLRECMCHFLSTWSSFLLLLLFILASGIEVPPYLEMNAIWLCFIHCLHTAVAPRSCGCVFCTHAQDDTRKSRTRHPH</sequence>
<evidence type="ECO:0000256" key="17">
    <source>
        <dbReference type="ARBA" id="ARBA00047272"/>
    </source>
</evidence>
<dbReference type="InterPro" id="IPR009061">
    <property type="entry name" value="DNA-bd_dom_put_sf"/>
</dbReference>
<feature type="domain" description="Reverse transcriptase" evidence="25">
    <location>
        <begin position="871"/>
        <end position="1130"/>
    </location>
</feature>
<dbReference type="SUPFAM" id="SSF57889">
    <property type="entry name" value="Cysteine-rich domain"/>
    <property type="match status" value="1"/>
</dbReference>
<dbReference type="InterPro" id="IPR010919">
    <property type="entry name" value="SAND-like_dom_sf"/>
</dbReference>
<dbReference type="InterPro" id="IPR000719">
    <property type="entry name" value="Prot_kinase_dom"/>
</dbReference>
<comment type="similarity">
    <text evidence="3">Belongs to the beta type-B retroviral polymerase family. HERV class-II K(HML-2) pol subfamily.</text>
</comment>
<dbReference type="GO" id="GO:0005524">
    <property type="term" value="F:ATP binding"/>
    <property type="evidence" value="ECO:0007669"/>
    <property type="project" value="UniProtKB-UniRule"/>
</dbReference>
<dbReference type="Pfam" id="PF00078">
    <property type="entry name" value="RVT_1"/>
    <property type="match status" value="1"/>
</dbReference>
<dbReference type="SMART" id="SM00133">
    <property type="entry name" value="S_TK_X"/>
    <property type="match status" value="1"/>
</dbReference>
<dbReference type="SUPFAM" id="SSF63763">
    <property type="entry name" value="SAND domain-like"/>
    <property type="match status" value="1"/>
</dbReference>
<evidence type="ECO:0000256" key="12">
    <source>
        <dbReference type="ARBA" id="ARBA00022771"/>
    </source>
</evidence>
<dbReference type="InterPro" id="IPR017892">
    <property type="entry name" value="Pkinase_C"/>
</dbReference>
<proteinExistence type="inferred from homology"/>
<feature type="transmembrane region" description="Helical" evidence="22">
    <location>
        <begin position="2101"/>
        <end position="2121"/>
    </location>
</feature>
<evidence type="ECO:0000256" key="15">
    <source>
        <dbReference type="ARBA" id="ARBA00022840"/>
    </source>
</evidence>
<dbReference type="Gene3D" id="3.10.390.10">
    <property type="entry name" value="SAND domain-like"/>
    <property type="match status" value="1"/>
</dbReference>
<dbReference type="Pfam" id="PF00433">
    <property type="entry name" value="Pkinase_C"/>
    <property type="match status" value="1"/>
</dbReference>
<dbReference type="CDD" id="cd05618">
    <property type="entry name" value="STKc_aPKC_iota"/>
    <property type="match status" value="1"/>
</dbReference>
<name>A0AAE0R8W7_9TELE</name>
<dbReference type="SMART" id="SM00666">
    <property type="entry name" value="PB1"/>
    <property type="match status" value="1"/>
</dbReference>
<feature type="coiled-coil region" evidence="20">
    <location>
        <begin position="705"/>
        <end position="739"/>
    </location>
</feature>
<dbReference type="InterPro" id="IPR017441">
    <property type="entry name" value="Protein_kinase_ATP_BS"/>
</dbReference>
<keyword evidence="9" id="KW-0808">Transferase</keyword>
<evidence type="ECO:0000313" key="29">
    <source>
        <dbReference type="Proteomes" id="UP001274896"/>
    </source>
</evidence>
<keyword evidence="12" id="KW-0863">Zinc-finger</keyword>
<evidence type="ECO:0000256" key="21">
    <source>
        <dbReference type="SAM" id="MobiDB-lite"/>
    </source>
</evidence>
<dbReference type="PROSITE" id="PS50011">
    <property type="entry name" value="PROTEIN_KINASE_DOM"/>
    <property type="match status" value="1"/>
</dbReference>
<evidence type="ECO:0000256" key="16">
    <source>
        <dbReference type="ARBA" id="ARBA00031507"/>
    </source>
</evidence>
<dbReference type="InterPro" id="IPR037000">
    <property type="entry name" value="Ski_DNA-bd_sf"/>
</dbReference>
<dbReference type="GO" id="GO:0008270">
    <property type="term" value="F:zinc ion binding"/>
    <property type="evidence" value="ECO:0007669"/>
    <property type="project" value="UniProtKB-KW"/>
</dbReference>
<dbReference type="EC" id="3.1.26.4" evidence="4"/>
<evidence type="ECO:0000313" key="28">
    <source>
        <dbReference type="EMBL" id="KAK3546537.1"/>
    </source>
</evidence>
<dbReference type="InterPro" id="IPR014890">
    <property type="entry name" value="c-SKI_SMAD4-bd_dom"/>
</dbReference>
<feature type="domain" description="AGC-kinase C-terminal" evidence="26">
    <location>
        <begin position="514"/>
        <end position="585"/>
    </location>
</feature>
<dbReference type="Gene3D" id="3.30.70.270">
    <property type="match status" value="1"/>
</dbReference>
<dbReference type="PRINTS" id="PR00008">
    <property type="entry name" value="DAGPEDOMAIN"/>
</dbReference>
<feature type="non-terminal residue" evidence="28">
    <location>
        <position position="1"/>
    </location>
</feature>
<evidence type="ECO:0000256" key="4">
    <source>
        <dbReference type="ARBA" id="ARBA00012180"/>
    </source>
</evidence>
<dbReference type="InterPro" id="IPR002219">
    <property type="entry name" value="PKC_DAG/PE"/>
</dbReference>
<evidence type="ECO:0000259" key="23">
    <source>
        <dbReference type="PROSITE" id="PS50011"/>
    </source>
</evidence>
<dbReference type="EC" id="2.7.11.13" evidence="5"/>
<dbReference type="GO" id="GO:0004697">
    <property type="term" value="F:diacylglycerol-dependent serine/threonine kinase activity"/>
    <property type="evidence" value="ECO:0007669"/>
    <property type="project" value="UniProtKB-EC"/>
</dbReference>
<evidence type="ECO:0000256" key="7">
    <source>
        <dbReference type="ARBA" id="ARBA00022527"/>
    </source>
</evidence>
<dbReference type="InterPro" id="IPR003380">
    <property type="entry name" value="SKI/SNO/DAC"/>
</dbReference>
<dbReference type="InterPro" id="IPR053793">
    <property type="entry name" value="PB1-like"/>
</dbReference>
<dbReference type="InterPro" id="IPR020454">
    <property type="entry name" value="DAG/PE-bd"/>
</dbReference>